<dbReference type="InterPro" id="IPR012337">
    <property type="entry name" value="RNaseH-like_sf"/>
</dbReference>
<organism evidence="2">
    <name type="scientific">Sesamum latifolium</name>
    <dbReference type="NCBI Taxonomy" id="2727402"/>
    <lineage>
        <taxon>Eukaryota</taxon>
        <taxon>Viridiplantae</taxon>
        <taxon>Streptophyta</taxon>
        <taxon>Embryophyta</taxon>
        <taxon>Tracheophyta</taxon>
        <taxon>Spermatophyta</taxon>
        <taxon>Magnoliopsida</taxon>
        <taxon>eudicotyledons</taxon>
        <taxon>Gunneridae</taxon>
        <taxon>Pentapetalae</taxon>
        <taxon>asterids</taxon>
        <taxon>lamiids</taxon>
        <taxon>Lamiales</taxon>
        <taxon>Pedaliaceae</taxon>
        <taxon>Sesamum</taxon>
    </lineage>
</organism>
<evidence type="ECO:0000259" key="1">
    <source>
        <dbReference type="PROSITE" id="PS50879"/>
    </source>
</evidence>
<accession>A0AAW2VEE3</accession>
<evidence type="ECO:0000313" key="2">
    <source>
        <dbReference type="EMBL" id="KAL0427613.1"/>
    </source>
</evidence>
<dbReference type="Gene3D" id="3.30.420.10">
    <property type="entry name" value="Ribonuclease H-like superfamily/Ribonuclease H"/>
    <property type="match status" value="1"/>
</dbReference>
<dbReference type="Pfam" id="PF13456">
    <property type="entry name" value="RVT_3"/>
    <property type="match status" value="1"/>
</dbReference>
<name>A0AAW2VEE3_9LAMI</name>
<dbReference type="PANTHER" id="PTHR47723:SF19">
    <property type="entry name" value="POLYNUCLEOTIDYL TRANSFERASE, RIBONUCLEASE H-LIKE SUPERFAMILY PROTEIN"/>
    <property type="match status" value="1"/>
</dbReference>
<dbReference type="GO" id="GO:0004523">
    <property type="term" value="F:RNA-DNA hybrid ribonuclease activity"/>
    <property type="evidence" value="ECO:0007669"/>
    <property type="project" value="InterPro"/>
</dbReference>
<dbReference type="PROSITE" id="PS50879">
    <property type="entry name" value="RNASE_H_1"/>
    <property type="match status" value="1"/>
</dbReference>
<dbReference type="SUPFAM" id="SSF53098">
    <property type="entry name" value="Ribonuclease H-like"/>
    <property type="match status" value="1"/>
</dbReference>
<dbReference type="InterPro" id="IPR053151">
    <property type="entry name" value="RNase_H-like"/>
</dbReference>
<dbReference type="InterPro" id="IPR036397">
    <property type="entry name" value="RNaseH_sf"/>
</dbReference>
<protein>
    <submittedName>
        <fullName evidence="2">Ribonuclease H protein</fullName>
    </submittedName>
</protein>
<dbReference type="AlphaFoldDB" id="A0AAW2VEE3"/>
<sequence length="150" mass="16700">MRNQVKHNGENFTARKIVRNVLNYLWHAYKGKALRREHWKGDLTVATNLGLFFMQKQTPPPKLVRWVPPVLGWIKLNSDGASKGNPGIAGGGGILRDNNGRGIFAFQLFFGTTTSTFAELAALVRGLSLNGKEAFTESGWRLILRLAYTS</sequence>
<dbReference type="GO" id="GO:0003676">
    <property type="term" value="F:nucleic acid binding"/>
    <property type="evidence" value="ECO:0007669"/>
    <property type="project" value="InterPro"/>
</dbReference>
<dbReference type="PANTHER" id="PTHR47723">
    <property type="entry name" value="OS05G0353850 PROTEIN"/>
    <property type="match status" value="1"/>
</dbReference>
<reference evidence="2" key="2">
    <citation type="journal article" date="2024" name="Plant">
        <title>Genomic evolution and insights into agronomic trait innovations of Sesamum species.</title>
        <authorList>
            <person name="Miao H."/>
            <person name="Wang L."/>
            <person name="Qu L."/>
            <person name="Liu H."/>
            <person name="Sun Y."/>
            <person name="Le M."/>
            <person name="Wang Q."/>
            <person name="Wei S."/>
            <person name="Zheng Y."/>
            <person name="Lin W."/>
            <person name="Duan Y."/>
            <person name="Cao H."/>
            <person name="Xiong S."/>
            <person name="Wang X."/>
            <person name="Wei L."/>
            <person name="Li C."/>
            <person name="Ma Q."/>
            <person name="Ju M."/>
            <person name="Zhao R."/>
            <person name="Li G."/>
            <person name="Mu C."/>
            <person name="Tian Q."/>
            <person name="Mei H."/>
            <person name="Zhang T."/>
            <person name="Gao T."/>
            <person name="Zhang H."/>
        </authorList>
    </citation>
    <scope>NUCLEOTIDE SEQUENCE</scope>
    <source>
        <strain evidence="2">KEN1</strain>
    </source>
</reference>
<dbReference type="InterPro" id="IPR002156">
    <property type="entry name" value="RNaseH_domain"/>
</dbReference>
<comment type="caution">
    <text evidence="2">The sequence shown here is derived from an EMBL/GenBank/DDBJ whole genome shotgun (WGS) entry which is preliminary data.</text>
</comment>
<proteinExistence type="predicted"/>
<gene>
    <name evidence="2" type="ORF">Slati_2936100</name>
</gene>
<dbReference type="EMBL" id="JACGWN010000010">
    <property type="protein sequence ID" value="KAL0427613.1"/>
    <property type="molecule type" value="Genomic_DNA"/>
</dbReference>
<feature type="domain" description="RNase H type-1" evidence="1">
    <location>
        <begin position="70"/>
        <end position="150"/>
    </location>
</feature>
<reference evidence="2" key="1">
    <citation type="submission" date="2020-06" db="EMBL/GenBank/DDBJ databases">
        <authorList>
            <person name="Li T."/>
            <person name="Hu X."/>
            <person name="Zhang T."/>
            <person name="Song X."/>
            <person name="Zhang H."/>
            <person name="Dai N."/>
            <person name="Sheng W."/>
            <person name="Hou X."/>
            <person name="Wei L."/>
        </authorList>
    </citation>
    <scope>NUCLEOTIDE SEQUENCE</scope>
    <source>
        <strain evidence="2">KEN1</strain>
        <tissue evidence="2">Leaf</tissue>
    </source>
</reference>